<dbReference type="Gene3D" id="3.40.50.880">
    <property type="match status" value="1"/>
</dbReference>
<dbReference type="EC" id="3.5.1.94" evidence="5"/>
<dbReference type="GO" id="GO:0033969">
    <property type="term" value="F:gamma-glutamyl-gamma-aminobutyrate hydrolase activity"/>
    <property type="evidence" value="ECO:0007669"/>
    <property type="project" value="UniProtKB-EC"/>
</dbReference>
<keyword evidence="6" id="KW-0378">Hydrolase</keyword>
<comment type="caution">
    <text evidence="6">The sequence shown here is derived from an EMBL/GenBank/DDBJ whole genome shotgun (WGS) entry which is preliminary data.</text>
</comment>
<evidence type="ECO:0000256" key="5">
    <source>
        <dbReference type="ARBA" id="ARBA00066788"/>
    </source>
</evidence>
<dbReference type="SUPFAM" id="SSF52317">
    <property type="entry name" value="Class I glutamine amidotransferase-like"/>
    <property type="match status" value="1"/>
</dbReference>
<comment type="pathway">
    <text evidence="4">Amine and polyamine degradation; putrescine degradation; 4-aminobutanoate from putrescine: step 4/4.</text>
</comment>
<evidence type="ECO:0000256" key="4">
    <source>
        <dbReference type="ARBA" id="ARBA00060634"/>
    </source>
</evidence>
<evidence type="ECO:0000256" key="2">
    <source>
        <dbReference type="ARBA" id="ARBA00052718"/>
    </source>
</evidence>
<dbReference type="AlphaFoldDB" id="A0A520LLR1"/>
<dbReference type="EMBL" id="SHBO01000024">
    <property type="protein sequence ID" value="RZO06567.1"/>
    <property type="molecule type" value="Genomic_DNA"/>
</dbReference>
<gene>
    <name evidence="6" type="ORF">EVB02_02505</name>
</gene>
<dbReference type="FunFam" id="3.40.50.880:FF:000030">
    <property type="entry name" value="Gamma-glutamyl-gamma-aminobutyrate hydrolase PuuD"/>
    <property type="match status" value="1"/>
</dbReference>
<accession>A0A520LLR1</accession>
<dbReference type="InterPro" id="IPR044668">
    <property type="entry name" value="PuuD-like"/>
</dbReference>
<evidence type="ECO:0000256" key="3">
    <source>
        <dbReference type="ARBA" id="ARBA00055068"/>
    </source>
</evidence>
<dbReference type="InterPro" id="IPR011697">
    <property type="entry name" value="Peptidase_C26"/>
</dbReference>
<name>A0A520LLR1_9GAMM</name>
<comment type="catalytic activity">
    <reaction evidence="2">
        <text>4-(gamma-L-glutamylamino)butanoate + H2O = 4-aminobutanoate + L-glutamate</text>
        <dbReference type="Rhea" id="RHEA:19737"/>
        <dbReference type="ChEBI" id="CHEBI:15377"/>
        <dbReference type="ChEBI" id="CHEBI:29985"/>
        <dbReference type="ChEBI" id="CHEBI:58800"/>
        <dbReference type="ChEBI" id="CHEBI:59888"/>
        <dbReference type="EC" id="3.5.1.94"/>
    </reaction>
</comment>
<reference evidence="6 7" key="1">
    <citation type="submission" date="2019-02" db="EMBL/GenBank/DDBJ databases">
        <title>Prokaryotic population dynamics and viral predation in marine succession experiment using metagenomics: the confinement effect.</title>
        <authorList>
            <person name="Haro-Moreno J.M."/>
            <person name="Rodriguez-Valera F."/>
            <person name="Lopez-Perez M."/>
        </authorList>
    </citation>
    <scope>NUCLEOTIDE SEQUENCE [LARGE SCALE GENOMIC DNA]</scope>
    <source>
        <strain evidence="6">MED-G169</strain>
    </source>
</reference>
<dbReference type="PANTHER" id="PTHR43235:SF1">
    <property type="entry name" value="GLUTAMINE AMIDOTRANSFERASE PB2B2.05-RELATED"/>
    <property type="match status" value="1"/>
</dbReference>
<dbReference type="Proteomes" id="UP000318148">
    <property type="component" value="Unassembled WGS sequence"/>
</dbReference>
<protein>
    <recommendedName>
        <fullName evidence="5">gamma-glutamyl-gamma-aminobutyrate hydrolase</fullName>
        <ecNumber evidence="5">3.5.1.94</ecNumber>
    </recommendedName>
</protein>
<dbReference type="InterPro" id="IPR029062">
    <property type="entry name" value="Class_I_gatase-like"/>
</dbReference>
<evidence type="ECO:0000313" key="7">
    <source>
        <dbReference type="Proteomes" id="UP000318148"/>
    </source>
</evidence>
<dbReference type="CDD" id="cd01745">
    <property type="entry name" value="GATase1_2"/>
    <property type="match status" value="1"/>
</dbReference>
<comment type="similarity">
    <text evidence="1">Belongs to the peptidase C26 family.</text>
</comment>
<dbReference type="Pfam" id="PF07722">
    <property type="entry name" value="Peptidase_C26"/>
    <property type="match status" value="1"/>
</dbReference>
<dbReference type="GO" id="GO:0005829">
    <property type="term" value="C:cytosol"/>
    <property type="evidence" value="ECO:0007669"/>
    <property type="project" value="TreeGrafter"/>
</dbReference>
<dbReference type="PROSITE" id="PS51273">
    <property type="entry name" value="GATASE_TYPE_1"/>
    <property type="match status" value="1"/>
</dbReference>
<dbReference type="GO" id="GO:0006598">
    <property type="term" value="P:polyamine catabolic process"/>
    <property type="evidence" value="ECO:0007669"/>
    <property type="project" value="TreeGrafter"/>
</dbReference>
<evidence type="ECO:0000313" key="6">
    <source>
        <dbReference type="EMBL" id="RZO06567.1"/>
    </source>
</evidence>
<organism evidence="6 7">
    <name type="scientific">SAR92 clade bacterium</name>
    <dbReference type="NCBI Taxonomy" id="2315479"/>
    <lineage>
        <taxon>Bacteria</taxon>
        <taxon>Pseudomonadati</taxon>
        <taxon>Pseudomonadota</taxon>
        <taxon>Gammaproteobacteria</taxon>
        <taxon>Cellvibrionales</taxon>
        <taxon>Porticoccaceae</taxon>
        <taxon>SAR92 clade</taxon>
    </lineage>
</organism>
<dbReference type="PANTHER" id="PTHR43235">
    <property type="entry name" value="GLUTAMINE AMIDOTRANSFERASE PB2B2.05-RELATED"/>
    <property type="match status" value="1"/>
</dbReference>
<evidence type="ECO:0000256" key="1">
    <source>
        <dbReference type="ARBA" id="ARBA00011083"/>
    </source>
</evidence>
<proteinExistence type="inferred from homology"/>
<comment type="function">
    <text evidence="3">Involved in the breakdown of putrescine via hydrolysis of the gamma-glutamyl linkage of gamma-glutamyl-gamma-aminobutyrate.</text>
</comment>
<sequence length="263" mass="29078">MKQDLPKIGIVCDVIQSGLNKFHGAGEKYINAVAHGANAMPILLPAFGDGEDITDLESLYDCDAITDFIDGLFLTGSPSNIKPDYYNGDPHSEGTLEDVQRDSLSIDLIKKCREKSIPILAVCRGFQEVNVAFGGSLHQKVHSIKSFFDHRETKTDTREDQYGPAHSINLVEGGKLQDITNESEFLVNSLHSQGIAKLADCLCEEAFSEDGLIEAFSCIDDNSWILGVQWHPEWQFATNDNSLKIFAEFGDQVRRAVALRNAK</sequence>